<dbReference type="Gene3D" id="3.30.1340.30">
    <property type="match status" value="1"/>
</dbReference>
<dbReference type="SUPFAM" id="SSF54631">
    <property type="entry name" value="CBS-domain pair"/>
    <property type="match status" value="1"/>
</dbReference>
<dbReference type="SMART" id="SM00116">
    <property type="entry name" value="CBS"/>
    <property type="match status" value="2"/>
</dbReference>
<evidence type="ECO:0000259" key="3">
    <source>
        <dbReference type="PROSITE" id="PS50914"/>
    </source>
</evidence>
<evidence type="ECO:0008006" key="7">
    <source>
        <dbReference type="Google" id="ProtNLM"/>
    </source>
</evidence>
<dbReference type="InterPro" id="IPR007055">
    <property type="entry name" value="BON_dom"/>
</dbReference>
<evidence type="ECO:0000313" key="5">
    <source>
        <dbReference type="EMBL" id="GAJ92289.1"/>
    </source>
</evidence>
<dbReference type="PANTHER" id="PTHR48108">
    <property type="entry name" value="CBS DOMAIN-CONTAINING PROTEIN CBSX2, CHLOROPLASTIC"/>
    <property type="match status" value="1"/>
</dbReference>
<keyword evidence="2" id="KW-0129">CBS domain</keyword>
<dbReference type="Proteomes" id="UP000026941">
    <property type="component" value="Unassembled WGS sequence"/>
</dbReference>
<dbReference type="InterPro" id="IPR051462">
    <property type="entry name" value="CBS_domain-containing"/>
</dbReference>
<protein>
    <recommendedName>
        <fullName evidence="7">CBS domain-containing protein</fullName>
    </recommendedName>
</protein>
<dbReference type="Gene3D" id="3.10.580.10">
    <property type="entry name" value="CBS-domain"/>
    <property type="match status" value="1"/>
</dbReference>
<feature type="domain" description="CBS" evidence="4">
    <location>
        <begin position="7"/>
        <end position="64"/>
    </location>
</feature>
<feature type="domain" description="CBS" evidence="4">
    <location>
        <begin position="92"/>
        <end position="151"/>
    </location>
</feature>
<dbReference type="AlphaFoldDB" id="A0AA87U3K7"/>
<reference evidence="5 6" key="1">
    <citation type="submission" date="2014-05" db="EMBL/GenBank/DDBJ databases">
        <title>Whole genome shotgun sequence of Rhizobium rhizogenes NBRC 13257.</title>
        <authorList>
            <person name="Katano-Makiyama Y."/>
            <person name="Hosoyama A."/>
            <person name="Hashimoto M."/>
            <person name="Hosoyama Y."/>
            <person name="Noguchi M."/>
            <person name="Tsuchikane K."/>
            <person name="Kimura A."/>
            <person name="Ohji S."/>
            <person name="Ichikawa N."/>
            <person name="Yamazoe A."/>
            <person name="Fujita N."/>
        </authorList>
    </citation>
    <scope>NUCLEOTIDE SEQUENCE [LARGE SCALE GENOMIC DNA]</scope>
    <source>
        <strain evidence="5 6">NBRC 13257</strain>
    </source>
</reference>
<proteinExistence type="predicted"/>
<name>A0AA87U3K7_RHIRH</name>
<dbReference type="Pfam" id="PF04972">
    <property type="entry name" value="BON"/>
    <property type="match status" value="1"/>
</dbReference>
<dbReference type="PANTHER" id="PTHR48108:SF26">
    <property type="entry name" value="CBS DOMAIN-CONTAINING PROTEIN DDB_G0289609"/>
    <property type="match status" value="1"/>
</dbReference>
<evidence type="ECO:0000256" key="2">
    <source>
        <dbReference type="PROSITE-ProRule" id="PRU00703"/>
    </source>
</evidence>
<organism evidence="5 6">
    <name type="scientific">Rhizobium rhizogenes NBRC 13257</name>
    <dbReference type="NCBI Taxonomy" id="1220581"/>
    <lineage>
        <taxon>Bacteria</taxon>
        <taxon>Pseudomonadati</taxon>
        <taxon>Pseudomonadota</taxon>
        <taxon>Alphaproteobacteria</taxon>
        <taxon>Hyphomicrobiales</taxon>
        <taxon>Rhizobiaceae</taxon>
        <taxon>Rhizobium/Agrobacterium group</taxon>
        <taxon>Rhizobium</taxon>
    </lineage>
</organism>
<dbReference type="InterPro" id="IPR046342">
    <property type="entry name" value="CBS_dom_sf"/>
</dbReference>
<dbReference type="InterPro" id="IPR000644">
    <property type="entry name" value="CBS_dom"/>
</dbReference>
<dbReference type="CDD" id="cd04586">
    <property type="entry name" value="CBS_pair_BON_assoc"/>
    <property type="match status" value="1"/>
</dbReference>
<gene>
    <name evidence="5" type="ORF">RRH01S_03_03620</name>
</gene>
<evidence type="ECO:0000259" key="4">
    <source>
        <dbReference type="PROSITE" id="PS51371"/>
    </source>
</evidence>
<dbReference type="InterPro" id="IPR017080">
    <property type="entry name" value="UCP036990_CBS_BON"/>
</dbReference>
<feature type="domain" description="BON" evidence="3">
    <location>
        <begin position="152"/>
        <end position="220"/>
    </location>
</feature>
<accession>A0AA87U3K7</accession>
<comment type="caution">
    <text evidence="5">The sequence shown here is derived from an EMBL/GenBank/DDBJ whole genome shotgun (WGS) entry which is preliminary data.</text>
</comment>
<dbReference type="PROSITE" id="PS51371">
    <property type="entry name" value="CBS"/>
    <property type="match status" value="2"/>
</dbReference>
<dbReference type="EMBL" id="BAYX01000003">
    <property type="protein sequence ID" value="GAJ92289.1"/>
    <property type="molecule type" value="Genomic_DNA"/>
</dbReference>
<dbReference type="PIRSF" id="PIRSF036990">
    <property type="entry name" value="UCP036990_CBS_BON"/>
    <property type="match status" value="1"/>
</dbReference>
<keyword evidence="1" id="KW-0677">Repeat</keyword>
<evidence type="ECO:0000256" key="1">
    <source>
        <dbReference type="ARBA" id="ARBA00022737"/>
    </source>
</evidence>
<sequence length="234" mass="25452">MQAKDIMTKNVIAVIPALNVRNAALLMRAKNISGLPVIGDDGEVCGILTEGDLMRRVGDNWVSSVNDAREHDGRHGLNTFVQIHSWSVGEAMNRNVISVPPDTDVGRIGTLMLAHRIKRVPVINDHRLVGIVSRRDLLNPIIDAPGQNIESEDDTIRLAVTARLATDLGFGNDQVEVTVKDRQVQVQGKLDSNIQRLAIRILVEGIQGVGGYIDQTTLLPSNVISFSTTSNGAR</sequence>
<dbReference type="PROSITE" id="PS50914">
    <property type="entry name" value="BON"/>
    <property type="match status" value="1"/>
</dbReference>
<evidence type="ECO:0000313" key="6">
    <source>
        <dbReference type="Proteomes" id="UP000026941"/>
    </source>
</evidence>
<dbReference type="Pfam" id="PF00571">
    <property type="entry name" value="CBS"/>
    <property type="match status" value="2"/>
</dbReference>